<gene>
    <name evidence="3" type="ORF">ABEG18_23185</name>
</gene>
<proteinExistence type="predicted"/>
<sequence length="181" mass="20006">MTAETGDLWVFGYGSLMWRPGFDYAERVMGTLHGYHRALCIYSHVHRGTPDRPGLVLGLDRGGACRGVAFRVEAAAAAETLAYLRAREQVTMVYRETTHRLRLADGRAVQAIAYTVNRGHAQYAPRLPEPDLLALVRQGVGVSGPNPDYVRNTHAHLLELGIRDATLEWLAERLAPETSAV</sequence>
<dbReference type="GO" id="GO:0005737">
    <property type="term" value="C:cytoplasm"/>
    <property type="evidence" value="ECO:0007669"/>
    <property type="project" value="TreeGrafter"/>
</dbReference>
<evidence type="ECO:0000256" key="1">
    <source>
        <dbReference type="ARBA" id="ARBA00012344"/>
    </source>
</evidence>
<evidence type="ECO:0000256" key="2">
    <source>
        <dbReference type="ARBA" id="ARBA00023239"/>
    </source>
</evidence>
<protein>
    <recommendedName>
        <fullName evidence="1">glutathione-specific gamma-glutamylcyclotransferase</fullName>
        <ecNumber evidence="1">4.3.2.7</ecNumber>
    </recommendedName>
</protein>
<dbReference type="InterPro" id="IPR013024">
    <property type="entry name" value="GGCT-like"/>
</dbReference>
<dbReference type="PANTHER" id="PTHR12192:SF2">
    <property type="entry name" value="GLUTATHIONE-SPECIFIC GAMMA-GLUTAMYLCYCLOTRANSFERASE 2"/>
    <property type="match status" value="1"/>
</dbReference>
<dbReference type="EMBL" id="CP157484">
    <property type="protein sequence ID" value="XBO38568.1"/>
    <property type="molecule type" value="Genomic_DNA"/>
</dbReference>
<dbReference type="PANTHER" id="PTHR12192">
    <property type="entry name" value="CATION TRANSPORT PROTEIN CHAC-RELATED"/>
    <property type="match status" value="1"/>
</dbReference>
<organism evidence="3">
    <name type="scientific">Alsobacter sp. KACC 23698</name>
    <dbReference type="NCBI Taxonomy" id="3149229"/>
    <lineage>
        <taxon>Bacteria</taxon>
        <taxon>Pseudomonadati</taxon>
        <taxon>Pseudomonadota</taxon>
        <taxon>Alphaproteobacteria</taxon>
        <taxon>Hyphomicrobiales</taxon>
        <taxon>Alsobacteraceae</taxon>
        <taxon>Alsobacter</taxon>
    </lineage>
</organism>
<dbReference type="EC" id="4.3.2.7" evidence="1"/>
<dbReference type="GO" id="GO:0061928">
    <property type="term" value="F:glutathione specific gamma-glutamylcyclotransferase activity"/>
    <property type="evidence" value="ECO:0007669"/>
    <property type="project" value="UniProtKB-EC"/>
</dbReference>
<dbReference type="InterPro" id="IPR006840">
    <property type="entry name" value="ChaC"/>
</dbReference>
<dbReference type="Pfam" id="PF04752">
    <property type="entry name" value="ChaC"/>
    <property type="match status" value="1"/>
</dbReference>
<dbReference type="CDD" id="cd06661">
    <property type="entry name" value="GGCT_like"/>
    <property type="match status" value="1"/>
</dbReference>
<dbReference type="InterPro" id="IPR036568">
    <property type="entry name" value="GGCT-like_sf"/>
</dbReference>
<accession>A0AAU7JE69</accession>
<dbReference type="GO" id="GO:0006751">
    <property type="term" value="P:glutathione catabolic process"/>
    <property type="evidence" value="ECO:0007669"/>
    <property type="project" value="InterPro"/>
</dbReference>
<name>A0AAU7JE69_9HYPH</name>
<dbReference type="Gene3D" id="3.10.490.10">
    <property type="entry name" value="Gamma-glutamyl cyclotransferase-like"/>
    <property type="match status" value="1"/>
</dbReference>
<evidence type="ECO:0000313" key="3">
    <source>
        <dbReference type="EMBL" id="XBO38568.1"/>
    </source>
</evidence>
<dbReference type="RefSeq" id="WP_406855407.1">
    <property type="nucleotide sequence ID" value="NZ_CP157484.1"/>
</dbReference>
<keyword evidence="2" id="KW-0456">Lyase</keyword>
<dbReference type="AlphaFoldDB" id="A0AAU7JE69"/>
<dbReference type="SUPFAM" id="SSF110857">
    <property type="entry name" value="Gamma-glutamyl cyclotransferase-like"/>
    <property type="match status" value="1"/>
</dbReference>
<reference evidence="3" key="1">
    <citation type="submission" date="2024-05" db="EMBL/GenBank/DDBJ databases">
        <authorList>
            <person name="Kim S."/>
            <person name="Heo J."/>
            <person name="Choi H."/>
            <person name="Choi Y."/>
            <person name="Kwon S.-W."/>
            <person name="Kim Y."/>
        </authorList>
    </citation>
    <scope>NUCLEOTIDE SEQUENCE</scope>
    <source>
        <strain evidence="3">KACC 23698</strain>
    </source>
</reference>